<comment type="similarity">
    <text evidence="5">Belongs to the archaeal rpoM/eukaryotic RPA12/RPB9/RPC11 RNA polymerase family.</text>
</comment>
<dbReference type="SMART" id="SM00440">
    <property type="entry name" value="ZnF_C2C2"/>
    <property type="match status" value="1"/>
</dbReference>
<dbReference type="Pfam" id="PF02150">
    <property type="entry name" value="Zn_ribbon_RPB9"/>
    <property type="match status" value="1"/>
</dbReference>
<organism evidence="8 9">
    <name type="scientific">Pseudocohnilembus persalinus</name>
    <name type="common">Ciliate</name>
    <dbReference type="NCBI Taxonomy" id="266149"/>
    <lineage>
        <taxon>Eukaryota</taxon>
        <taxon>Sar</taxon>
        <taxon>Alveolata</taxon>
        <taxon>Ciliophora</taxon>
        <taxon>Intramacronucleata</taxon>
        <taxon>Oligohymenophorea</taxon>
        <taxon>Scuticociliatia</taxon>
        <taxon>Philasterida</taxon>
        <taxon>Pseudocohnilembidae</taxon>
        <taxon>Pseudocohnilembus</taxon>
    </lineage>
</organism>
<keyword evidence="9" id="KW-1185">Reference proteome</keyword>
<feature type="coiled-coil region" evidence="6">
    <location>
        <begin position="164"/>
        <end position="191"/>
    </location>
</feature>
<evidence type="ECO:0000256" key="5">
    <source>
        <dbReference type="RuleBase" id="RU003474"/>
    </source>
</evidence>
<evidence type="ECO:0000259" key="7">
    <source>
        <dbReference type="PROSITE" id="PS51133"/>
    </source>
</evidence>
<dbReference type="PANTHER" id="PTHR11239">
    <property type="entry name" value="DNA-DIRECTED RNA POLYMERASE"/>
    <property type="match status" value="1"/>
</dbReference>
<protein>
    <recommendedName>
        <fullName evidence="7">TFIIS-type domain-containing protein</fullName>
    </recommendedName>
</protein>
<dbReference type="Gene3D" id="2.20.25.10">
    <property type="match status" value="1"/>
</dbReference>
<dbReference type="CDD" id="cd00656">
    <property type="entry name" value="Zn-ribbon"/>
    <property type="match status" value="1"/>
</dbReference>
<dbReference type="GO" id="GO:0005666">
    <property type="term" value="C:RNA polymerase III complex"/>
    <property type="evidence" value="ECO:0007669"/>
    <property type="project" value="TreeGrafter"/>
</dbReference>
<dbReference type="InterPro" id="IPR001222">
    <property type="entry name" value="Znf_TFIIS"/>
</dbReference>
<evidence type="ECO:0000256" key="4">
    <source>
        <dbReference type="PROSITE-ProRule" id="PRU00472"/>
    </source>
</evidence>
<dbReference type="GO" id="GO:0008270">
    <property type="term" value="F:zinc ion binding"/>
    <property type="evidence" value="ECO:0007669"/>
    <property type="project" value="UniProtKB-KW"/>
</dbReference>
<keyword evidence="5" id="KW-0240">DNA-directed RNA polymerase</keyword>
<evidence type="ECO:0000313" key="9">
    <source>
        <dbReference type="Proteomes" id="UP000054937"/>
    </source>
</evidence>
<evidence type="ECO:0000313" key="8">
    <source>
        <dbReference type="EMBL" id="KRX04244.1"/>
    </source>
</evidence>
<keyword evidence="2 4" id="KW-0863">Zinc-finger</keyword>
<reference evidence="8 9" key="1">
    <citation type="journal article" date="2015" name="Sci. Rep.">
        <title>Genome of the facultative scuticociliatosis pathogen Pseudocohnilembus persalinus provides insight into its virulence through horizontal gene transfer.</title>
        <authorList>
            <person name="Xiong J."/>
            <person name="Wang G."/>
            <person name="Cheng J."/>
            <person name="Tian M."/>
            <person name="Pan X."/>
            <person name="Warren A."/>
            <person name="Jiang C."/>
            <person name="Yuan D."/>
            <person name="Miao W."/>
        </authorList>
    </citation>
    <scope>NUCLEOTIDE SEQUENCE [LARGE SCALE GENOMIC DNA]</scope>
    <source>
        <strain evidence="8">36N120E</strain>
    </source>
</reference>
<sequence length="965" mass="115270">MFFNLNNNQYNDHPLDINGQPIIQEKVQEDILINLQYDESLYIQNYILPLSEYNENKIIEINQYNDGFEPLKNPIKIKEILVNELHFKGDFYYANTIIFKINSIYFMNELKQLDLLQNFVRLRTITLNFNKYLFQDMSVQKRSFKQFLEQFQNFNNNLTESIQIQALQRNKKNMQVQLEIAEKQQKKMYKNIKNIFENISQFKIQPQINNNNINNQQQENNNNNQNNGNGLFNFNFPFNIRQRIDDYNNALKNQQKKSDEIRLNNQIQGFNYMKIIIFGFIIQSDLKNQSLIIEKQIGLEEECYHFDLLGAFLSKFTQIQNYLFQFTNFTLLQDKQLHQLLENLQIDLKNKMNLQINFILNGCLQITDQGISSVENFVDKISKLKQLSSKDFNNKFKISIDHETQYITQKQIGQLVNKLYQFSQFDINFHYLIISVRKNHFELKFQDQKSLFKQIQISQNESQKLLLEKQRIQLSLLNQITSFLETQIKEKKINNISLQLSYVVEDDIQHLQHLFDILFATEQQQENLQSVQISLPYLAIKQKETMEKIKLFLQNHENLQKLKLTIDCGIYHAIFHKNHEVILNDQDFIKEFCFKPWYNYPKPQGVIQTKFSEEWEQLQKYYQQNLGLDIYILGGSSKKMPYLNNILLLIPDLNLNENTYKINGKKMNEETETNQNNRENYLRCYSDLNTQIDDLQIWSLIDSMEKLKNFLIFDYNSEQDYLLFSVLARQYFIRRNQVDNLNFSLLKDKILDMISYFDSQKPIKNYAVHLYQDKDQGEFLHTLYTYTKYKQINSLFIGFKTNDFKEEVFLNLNLLLYRHYNIKKINFSCPISFLQNINEMRVLYNINLTRAQKQISQMNFCPLCGNCLLIESSAKGYQFQCKTCDYVFPLTQKKQVIQKPRIQKDYTIFDLSMQKESLQTDKDAQCPSCEKRGAYVRLEQDRSLDEGQTHHYTCQNCSHTWKELG</sequence>
<keyword evidence="5" id="KW-0804">Transcription</keyword>
<dbReference type="GO" id="GO:0006386">
    <property type="term" value="P:termination of RNA polymerase III transcription"/>
    <property type="evidence" value="ECO:0007669"/>
    <property type="project" value="TreeGrafter"/>
</dbReference>
<gene>
    <name evidence="8" type="ORF">PPERSA_11368</name>
</gene>
<proteinExistence type="inferred from homology"/>
<keyword evidence="6" id="KW-0175">Coiled coil</keyword>
<keyword evidence="3" id="KW-0862">Zinc</keyword>
<dbReference type="Proteomes" id="UP000054937">
    <property type="component" value="Unassembled WGS sequence"/>
</dbReference>
<dbReference type="SUPFAM" id="SSF57783">
    <property type="entry name" value="Zinc beta-ribbon"/>
    <property type="match status" value="1"/>
</dbReference>
<evidence type="ECO:0000256" key="2">
    <source>
        <dbReference type="ARBA" id="ARBA00022771"/>
    </source>
</evidence>
<comment type="caution">
    <text evidence="8">The sequence shown here is derived from an EMBL/GenBank/DDBJ whole genome shotgun (WGS) entry which is preliminary data.</text>
</comment>
<evidence type="ECO:0000256" key="1">
    <source>
        <dbReference type="ARBA" id="ARBA00022723"/>
    </source>
</evidence>
<feature type="domain" description="TFIIS-type" evidence="7">
    <location>
        <begin position="922"/>
        <end position="962"/>
    </location>
</feature>
<evidence type="ECO:0000256" key="6">
    <source>
        <dbReference type="SAM" id="Coils"/>
    </source>
</evidence>
<evidence type="ECO:0000256" key="3">
    <source>
        <dbReference type="ARBA" id="ARBA00022833"/>
    </source>
</evidence>
<dbReference type="PANTHER" id="PTHR11239:SF12">
    <property type="entry name" value="DNA-DIRECTED RNA POLYMERASE III SUBUNIT RPC10"/>
    <property type="match status" value="1"/>
</dbReference>
<dbReference type="GO" id="GO:0003676">
    <property type="term" value="F:nucleic acid binding"/>
    <property type="evidence" value="ECO:0007669"/>
    <property type="project" value="InterPro"/>
</dbReference>
<dbReference type="InterPro" id="IPR001529">
    <property type="entry name" value="Zn_ribbon_RPB9"/>
</dbReference>
<dbReference type="AlphaFoldDB" id="A0A0V0QPW9"/>
<dbReference type="InterPro" id="IPR012164">
    <property type="entry name" value="Rpa12/Rpb9/Rpc10/TFS"/>
</dbReference>
<keyword evidence="1 5" id="KW-0479">Metal-binding</keyword>
<dbReference type="EMBL" id="LDAU01000120">
    <property type="protein sequence ID" value="KRX04244.1"/>
    <property type="molecule type" value="Genomic_DNA"/>
</dbReference>
<dbReference type="GO" id="GO:0003899">
    <property type="term" value="F:DNA-directed RNA polymerase activity"/>
    <property type="evidence" value="ECO:0007669"/>
    <property type="project" value="InterPro"/>
</dbReference>
<dbReference type="PROSITE" id="PS51133">
    <property type="entry name" value="ZF_TFIIS_2"/>
    <property type="match status" value="1"/>
</dbReference>
<dbReference type="OrthoDB" id="282152at2759"/>
<dbReference type="InParanoid" id="A0A0V0QPW9"/>
<name>A0A0V0QPW9_PSEPJ</name>
<accession>A0A0V0QPW9</accession>
<dbReference type="SMART" id="SM00661">
    <property type="entry name" value="RPOL9"/>
    <property type="match status" value="1"/>
</dbReference>
<dbReference type="Pfam" id="PF01096">
    <property type="entry name" value="Zn_ribbon_TFIIS"/>
    <property type="match status" value="1"/>
</dbReference>